<dbReference type="RefSeq" id="WP_203916197.1">
    <property type="nucleotide sequence ID" value="NZ_BONZ01000007.1"/>
</dbReference>
<gene>
    <name evidence="1" type="ORF">Raf01_06470</name>
</gene>
<name>A0A8J3VN01_9ACTN</name>
<dbReference type="EMBL" id="BONZ01000007">
    <property type="protein sequence ID" value="GIH12475.1"/>
    <property type="molecule type" value="Genomic_DNA"/>
</dbReference>
<keyword evidence="2" id="KW-1185">Reference proteome</keyword>
<organism evidence="1 2">
    <name type="scientific">Rugosimonospora africana</name>
    <dbReference type="NCBI Taxonomy" id="556532"/>
    <lineage>
        <taxon>Bacteria</taxon>
        <taxon>Bacillati</taxon>
        <taxon>Actinomycetota</taxon>
        <taxon>Actinomycetes</taxon>
        <taxon>Micromonosporales</taxon>
        <taxon>Micromonosporaceae</taxon>
        <taxon>Rugosimonospora</taxon>
    </lineage>
</organism>
<evidence type="ECO:0000313" key="1">
    <source>
        <dbReference type="EMBL" id="GIH12475.1"/>
    </source>
</evidence>
<evidence type="ECO:0000313" key="2">
    <source>
        <dbReference type="Proteomes" id="UP000642748"/>
    </source>
</evidence>
<dbReference type="Proteomes" id="UP000642748">
    <property type="component" value="Unassembled WGS sequence"/>
</dbReference>
<sequence length="140" mass="15223">MVPGSLKIPMPFEYAFPHGALFRGVQKATDFDKRGKVDDDQARDKETGERIWSVTLLDLDPDAARFGRDLVKVKVIAPVQPVPPESTVPGYPPAVELEGLVLVPWVDDGKCKGGPNCRARLAYSMRATGIRPAGGLPAQR</sequence>
<evidence type="ECO:0008006" key="3">
    <source>
        <dbReference type="Google" id="ProtNLM"/>
    </source>
</evidence>
<reference evidence="1" key="1">
    <citation type="submission" date="2021-01" db="EMBL/GenBank/DDBJ databases">
        <title>Whole genome shotgun sequence of Rugosimonospora africana NBRC 104875.</title>
        <authorList>
            <person name="Komaki H."/>
            <person name="Tamura T."/>
        </authorList>
    </citation>
    <scope>NUCLEOTIDE SEQUENCE</scope>
    <source>
        <strain evidence="1">NBRC 104875</strain>
    </source>
</reference>
<accession>A0A8J3VN01</accession>
<protein>
    <recommendedName>
        <fullName evidence="3">Plasmid replication, integration and excision activator</fullName>
    </recommendedName>
</protein>
<proteinExistence type="predicted"/>
<comment type="caution">
    <text evidence="1">The sequence shown here is derived from an EMBL/GenBank/DDBJ whole genome shotgun (WGS) entry which is preliminary data.</text>
</comment>
<dbReference type="AlphaFoldDB" id="A0A8J3VN01"/>